<protein>
    <submittedName>
        <fullName evidence="3">Glycosyltransferase</fullName>
    </submittedName>
</protein>
<dbReference type="EMBL" id="DROK01000212">
    <property type="protein sequence ID" value="HHI97641.1"/>
    <property type="molecule type" value="Genomic_DNA"/>
</dbReference>
<proteinExistence type="predicted"/>
<name>A0A7V5P0S5_9BACT</name>
<dbReference type="Pfam" id="PF00534">
    <property type="entry name" value="Glycos_transf_1"/>
    <property type="match status" value="1"/>
</dbReference>
<dbReference type="Proteomes" id="UP000886101">
    <property type="component" value="Unassembled WGS sequence"/>
</dbReference>
<dbReference type="Pfam" id="PF13439">
    <property type="entry name" value="Glyco_transf_4"/>
    <property type="match status" value="1"/>
</dbReference>
<dbReference type="SUPFAM" id="SSF53756">
    <property type="entry name" value="UDP-Glycosyltransferase/glycogen phosphorylase"/>
    <property type="match status" value="1"/>
</dbReference>
<reference evidence="3" key="1">
    <citation type="journal article" date="2020" name="mSystems">
        <title>Genome- and Community-Level Interaction Insights into Carbon Utilization and Element Cycling Functions of Hydrothermarchaeota in Hydrothermal Sediment.</title>
        <authorList>
            <person name="Zhou Z."/>
            <person name="Liu Y."/>
            <person name="Xu W."/>
            <person name="Pan J."/>
            <person name="Luo Z.H."/>
            <person name="Li M."/>
        </authorList>
    </citation>
    <scope>NUCLEOTIDE SEQUENCE [LARGE SCALE GENOMIC DNA]</scope>
    <source>
        <strain evidence="3">HyVt-533</strain>
    </source>
</reference>
<evidence type="ECO:0000259" key="1">
    <source>
        <dbReference type="Pfam" id="PF00534"/>
    </source>
</evidence>
<dbReference type="InterPro" id="IPR001296">
    <property type="entry name" value="Glyco_trans_1"/>
</dbReference>
<dbReference type="AlphaFoldDB" id="A0A7V5P0S5"/>
<accession>A0A7V5P0S5</accession>
<feature type="domain" description="Glycosyl transferase family 1" evidence="1">
    <location>
        <begin position="191"/>
        <end position="354"/>
    </location>
</feature>
<dbReference type="PANTHER" id="PTHR12526:SF630">
    <property type="entry name" value="GLYCOSYLTRANSFERASE"/>
    <property type="match status" value="1"/>
</dbReference>
<gene>
    <name evidence="3" type="ORF">ENJ96_07285</name>
</gene>
<dbReference type="GO" id="GO:0016757">
    <property type="term" value="F:glycosyltransferase activity"/>
    <property type="evidence" value="ECO:0007669"/>
    <property type="project" value="InterPro"/>
</dbReference>
<dbReference type="PANTHER" id="PTHR12526">
    <property type="entry name" value="GLYCOSYLTRANSFERASE"/>
    <property type="match status" value="1"/>
</dbReference>
<evidence type="ECO:0000313" key="3">
    <source>
        <dbReference type="EMBL" id="HHI97641.1"/>
    </source>
</evidence>
<organism evidence="3">
    <name type="scientific">Thermodesulfatator atlanticus</name>
    <dbReference type="NCBI Taxonomy" id="501497"/>
    <lineage>
        <taxon>Bacteria</taxon>
        <taxon>Pseudomonadati</taxon>
        <taxon>Thermodesulfobacteriota</taxon>
        <taxon>Thermodesulfobacteria</taxon>
        <taxon>Thermodesulfobacteriales</taxon>
        <taxon>Thermodesulfatatoraceae</taxon>
        <taxon>Thermodesulfatator</taxon>
    </lineage>
</organism>
<dbReference type="InterPro" id="IPR028098">
    <property type="entry name" value="Glyco_trans_4-like_N"/>
</dbReference>
<evidence type="ECO:0000259" key="2">
    <source>
        <dbReference type="Pfam" id="PF13439"/>
    </source>
</evidence>
<dbReference type="Gene3D" id="3.40.50.2000">
    <property type="entry name" value="Glycogen Phosphorylase B"/>
    <property type="match status" value="2"/>
</dbReference>
<sequence>MRPSPTSSPKPVICYLAHQLNPGGTERLVFEMAKALARDYSVLVCTLEGPGLYGYELRKLGLPVYPLWRSPGVDLNLVLALRQIWASHQVKLVHAHQYSPYFYAALTKYFYPGVKLLFEEHGRHYPETKKPLKNLFNRLLLVPVTNAFVAVSQEVRERLRVYEGIPSKYVRVIYNGIPDVPPLSPEERAGLRQKFGFSEQDVVAAFVGRLDPIKNLPLFLKALYLARLKAPHLKGLIIGDGPEREKLTSLARALNLGEACLLAGFCPDGARVLQAADFFVLPSFSEGTSLALLEAMAGGLPAVATAVGGNPEIIKDGQTGFLVPSNDMPALAAALLILAEDRGLRQKMGARARRLYLQRFTFEKMLSAYRNLYENMLSGKG</sequence>
<feature type="domain" description="Glycosyltransferase subfamily 4-like N-terminal" evidence="2">
    <location>
        <begin position="22"/>
        <end position="177"/>
    </location>
</feature>
<comment type="caution">
    <text evidence="3">The sequence shown here is derived from an EMBL/GenBank/DDBJ whole genome shotgun (WGS) entry which is preliminary data.</text>
</comment>